<evidence type="ECO:0000259" key="1">
    <source>
        <dbReference type="Pfam" id="PF13360"/>
    </source>
</evidence>
<reference evidence="2 3" key="1">
    <citation type="journal article" date="2019" name="Int. J. Syst. Evol. Microbiol.">
        <title>The Global Catalogue of Microorganisms (GCM) 10K type strain sequencing project: providing services to taxonomists for standard genome sequencing and annotation.</title>
        <authorList>
            <consortium name="The Broad Institute Genomics Platform"/>
            <consortium name="The Broad Institute Genome Sequencing Center for Infectious Disease"/>
            <person name="Wu L."/>
            <person name="Ma J."/>
        </authorList>
    </citation>
    <scope>NUCLEOTIDE SEQUENCE [LARGE SCALE GENOMIC DNA]</scope>
    <source>
        <strain evidence="2 3">XZGYJ-43</strain>
    </source>
</reference>
<organism evidence="2 3">
    <name type="scientific">Halospeciosus flavus</name>
    <dbReference type="NCBI Taxonomy" id="3032283"/>
    <lineage>
        <taxon>Archaea</taxon>
        <taxon>Methanobacteriati</taxon>
        <taxon>Methanobacteriota</taxon>
        <taxon>Stenosarchaea group</taxon>
        <taxon>Halobacteria</taxon>
        <taxon>Halobacteriales</taxon>
        <taxon>Halobacteriaceae</taxon>
        <taxon>Halospeciosus</taxon>
    </lineage>
</organism>
<gene>
    <name evidence="2" type="ORF">ACFQJ9_04180</name>
</gene>
<feature type="domain" description="Pyrrolo-quinoline quinone repeat" evidence="1">
    <location>
        <begin position="143"/>
        <end position="246"/>
    </location>
</feature>
<dbReference type="SUPFAM" id="SSF50998">
    <property type="entry name" value="Quinoprotein alcohol dehydrogenase-like"/>
    <property type="match status" value="1"/>
</dbReference>
<dbReference type="InterPro" id="IPR011047">
    <property type="entry name" value="Quinoprotein_ADH-like_sf"/>
</dbReference>
<evidence type="ECO:0000313" key="2">
    <source>
        <dbReference type="EMBL" id="MFC7198625.1"/>
    </source>
</evidence>
<accession>A0ABD5Z0E0</accession>
<dbReference type="InterPro" id="IPR018391">
    <property type="entry name" value="PQQ_b-propeller_rpt"/>
</dbReference>
<dbReference type="RefSeq" id="WP_279528583.1">
    <property type="nucleotide sequence ID" value="NZ_CP122312.1"/>
</dbReference>
<dbReference type="InterPro" id="IPR002372">
    <property type="entry name" value="PQQ_rpt_dom"/>
</dbReference>
<dbReference type="Pfam" id="PF13360">
    <property type="entry name" value="PQQ_2"/>
    <property type="match status" value="1"/>
</dbReference>
<sequence length="400" mass="43173">MADANLGDVDPAGSRQLGRRSAVCAVDDQVIVGLADGSLVGFDADLEEQWRVPGFEGSVVTLVPFADGVLAGERGADGEVRYYDDETGTLRWGRSTADEVGDPQRDTRFFLPFVVDAVVDGERAYVAARRYERGDGGSWTFESVVYAFDTSGEEVWRYRTDASPISLDARDGRVAVAYNRCPGDHQDGLLVLDAETGDVRRRWDPPGDGQRRVGDVSLVESGMIVVSHADYRGYALDSGGVRWSLDLGRPVERGDERVYAYPNHVHATDAGAVFVTGNTYPEDGRETDARHPNEHTAVGVDSGGERRWTADVGGFSHEIAADGDTVAVPVAQHFRERDAGRHGVDSYGVGTGVEGTVDTTGVATAVALDSDRLAAVEEPVAYHDDGAVHGEYRLLVRRVN</sequence>
<proteinExistence type="predicted"/>
<keyword evidence="3" id="KW-1185">Reference proteome</keyword>
<dbReference type="InterPro" id="IPR015943">
    <property type="entry name" value="WD40/YVTN_repeat-like_dom_sf"/>
</dbReference>
<dbReference type="AlphaFoldDB" id="A0ABD5Z0E0"/>
<dbReference type="Proteomes" id="UP001596447">
    <property type="component" value="Unassembled WGS sequence"/>
</dbReference>
<dbReference type="EMBL" id="JBHTAR010000011">
    <property type="protein sequence ID" value="MFC7198625.1"/>
    <property type="molecule type" value="Genomic_DNA"/>
</dbReference>
<dbReference type="Gene3D" id="2.130.10.10">
    <property type="entry name" value="YVTN repeat-like/Quinoprotein amine dehydrogenase"/>
    <property type="match status" value="2"/>
</dbReference>
<name>A0ABD5Z0E0_9EURY</name>
<protein>
    <submittedName>
        <fullName evidence="2">PQQ-binding-like beta-propeller repeat protein</fullName>
    </submittedName>
</protein>
<evidence type="ECO:0000313" key="3">
    <source>
        <dbReference type="Proteomes" id="UP001596447"/>
    </source>
</evidence>
<comment type="caution">
    <text evidence="2">The sequence shown here is derived from an EMBL/GenBank/DDBJ whole genome shotgun (WGS) entry which is preliminary data.</text>
</comment>
<dbReference type="SMART" id="SM00564">
    <property type="entry name" value="PQQ"/>
    <property type="match status" value="5"/>
</dbReference>